<dbReference type="GO" id="GO:0007169">
    <property type="term" value="P:cell surface receptor protein tyrosine kinase signaling pathway"/>
    <property type="evidence" value="ECO:0007669"/>
    <property type="project" value="InterPro"/>
</dbReference>
<comment type="subcellular location">
    <subcellularLocation>
        <location evidence="1">Membrane</location>
        <topology evidence="1">Single-pass type I membrane protein</topology>
    </subcellularLocation>
</comment>
<dbReference type="EMBL" id="JADDUC010000040">
    <property type="protein sequence ID" value="KAG0122029.1"/>
    <property type="molecule type" value="Genomic_DNA"/>
</dbReference>
<accession>A0A835NVA0</accession>
<dbReference type="PROSITE" id="PS00109">
    <property type="entry name" value="PROTEIN_KINASE_TYR"/>
    <property type="match status" value="1"/>
</dbReference>
<dbReference type="PROSITE" id="PS00107">
    <property type="entry name" value="PROTEIN_KINASE_ATP"/>
    <property type="match status" value="1"/>
</dbReference>
<dbReference type="GO" id="GO:0004714">
    <property type="term" value="F:transmembrane receptor protein tyrosine kinase activity"/>
    <property type="evidence" value="ECO:0007669"/>
    <property type="project" value="UniProtKB-EC"/>
</dbReference>
<dbReference type="PROSITE" id="PS00240">
    <property type="entry name" value="RECEPTOR_TYR_KIN_III"/>
    <property type="match status" value="1"/>
</dbReference>
<dbReference type="InterPro" id="IPR017441">
    <property type="entry name" value="Protein_kinase_ATP_BS"/>
</dbReference>
<dbReference type="GO" id="GO:0019838">
    <property type="term" value="F:growth factor binding"/>
    <property type="evidence" value="ECO:0007669"/>
    <property type="project" value="TreeGrafter"/>
</dbReference>
<keyword evidence="14" id="KW-0675">Receptor</keyword>
<feature type="binding site" evidence="19">
    <location>
        <begin position="688"/>
        <end position="694"/>
    </location>
    <ligand>
        <name>ATP</name>
        <dbReference type="ChEBI" id="CHEBI:30616"/>
    </ligand>
</feature>
<feature type="binding site" evidence="19">
    <location>
        <position position="826"/>
    </location>
    <ligand>
        <name>ATP</name>
        <dbReference type="ChEBI" id="CHEBI:30616"/>
    </ligand>
</feature>
<feature type="signal peptide" evidence="24">
    <location>
        <begin position="1"/>
        <end position="24"/>
    </location>
</feature>
<evidence type="ECO:0000256" key="8">
    <source>
        <dbReference type="ARBA" id="ARBA00022777"/>
    </source>
</evidence>
<dbReference type="FunFam" id="3.30.200.20:FF:000366">
    <property type="entry name" value="receptor-type tyrosine-protein kinase FLT3"/>
    <property type="match status" value="1"/>
</dbReference>
<keyword evidence="28" id="KW-1185">Reference proteome</keyword>
<comment type="catalytic activity">
    <reaction evidence="17">
        <text>L-tyrosyl-[protein] + ATP = O-phospho-L-tyrosyl-[protein] + ADP + H(+)</text>
        <dbReference type="Rhea" id="RHEA:10596"/>
        <dbReference type="Rhea" id="RHEA-COMP:10136"/>
        <dbReference type="Rhea" id="RHEA-COMP:20101"/>
        <dbReference type="ChEBI" id="CHEBI:15378"/>
        <dbReference type="ChEBI" id="CHEBI:30616"/>
        <dbReference type="ChEBI" id="CHEBI:46858"/>
        <dbReference type="ChEBI" id="CHEBI:61978"/>
        <dbReference type="ChEBI" id="CHEBI:456216"/>
        <dbReference type="EC" id="2.7.10.1"/>
    </reaction>
</comment>
<evidence type="ECO:0000256" key="14">
    <source>
        <dbReference type="ARBA" id="ARBA00023170"/>
    </source>
</evidence>
<evidence type="ECO:0000256" key="4">
    <source>
        <dbReference type="ARBA" id="ARBA00022679"/>
    </source>
</evidence>
<dbReference type="GO" id="GO:0043235">
    <property type="term" value="C:receptor complex"/>
    <property type="evidence" value="ECO:0007669"/>
    <property type="project" value="TreeGrafter"/>
</dbReference>
<dbReference type="GO" id="GO:0005524">
    <property type="term" value="F:ATP binding"/>
    <property type="evidence" value="ECO:0007669"/>
    <property type="project" value="UniProtKB-UniRule"/>
</dbReference>
<dbReference type="InterPro" id="IPR001245">
    <property type="entry name" value="Ser-Thr/Tyr_kinase_cat_dom"/>
</dbReference>
<dbReference type="InterPro" id="IPR050122">
    <property type="entry name" value="RTK"/>
</dbReference>
<reference evidence="26" key="1">
    <citation type="submission" date="2020-10" db="EMBL/GenBank/DDBJ databases">
        <title>Feather gene expression reveals the developmental basis of iridescence in African starlings.</title>
        <authorList>
            <person name="Rubenstein D.R."/>
        </authorList>
    </citation>
    <scope>NUCLEOTIDE SEQUENCE</scope>
    <source>
        <strain evidence="26">SS15</strain>
        <tissue evidence="26">Liver</tissue>
    </source>
</reference>
<keyword evidence="5 23" id="KW-0812">Transmembrane</keyword>
<keyword evidence="6 24" id="KW-0732">Signal</keyword>
<evidence type="ECO:0000256" key="12">
    <source>
        <dbReference type="ARBA" id="ARBA00023137"/>
    </source>
</evidence>
<dbReference type="EMBL" id="JADDUC020000002">
    <property type="protein sequence ID" value="KAI1241954.1"/>
    <property type="molecule type" value="Genomic_DNA"/>
</dbReference>
<evidence type="ECO:0000256" key="3">
    <source>
        <dbReference type="ARBA" id="ARBA00022553"/>
    </source>
</evidence>
<keyword evidence="20" id="KW-0479">Metal-binding</keyword>
<evidence type="ECO:0000256" key="13">
    <source>
        <dbReference type="ARBA" id="ARBA00023157"/>
    </source>
</evidence>
<evidence type="ECO:0000256" key="11">
    <source>
        <dbReference type="ARBA" id="ARBA00023136"/>
    </source>
</evidence>
<dbReference type="EC" id="2.7.10.1" evidence="2"/>
<dbReference type="InterPro" id="IPR036179">
    <property type="entry name" value="Ig-like_dom_sf"/>
</dbReference>
<keyword evidence="7 19" id="KW-0547">Nucleotide-binding</keyword>
<dbReference type="PIRSF" id="PIRSF000615">
    <property type="entry name" value="TyrPK_CSF1-R"/>
    <property type="match status" value="1"/>
</dbReference>
<keyword evidence="12" id="KW-0829">Tyrosine-protein kinase</keyword>
<keyword evidence="11 23" id="KW-0472">Membrane</keyword>
<dbReference type="OrthoDB" id="6077854at2759"/>
<evidence type="ECO:0000259" key="25">
    <source>
        <dbReference type="PROSITE" id="PS50011"/>
    </source>
</evidence>
<reference evidence="27 28" key="2">
    <citation type="journal article" date="2021" name="J. Hered.">
        <title>Feather Gene Expression Elucidates the Developmental Basis of Plumage Iridescence in African Starlings.</title>
        <authorList>
            <person name="Rubenstein D.R."/>
            <person name="Corvelo A."/>
            <person name="MacManes M.D."/>
            <person name="Maia R."/>
            <person name="Narzisi G."/>
            <person name="Rousaki A."/>
            <person name="Vandenabeele P."/>
            <person name="Shawkey M.D."/>
            <person name="Solomon J."/>
        </authorList>
    </citation>
    <scope>NUCLEOTIDE SEQUENCE [LARGE SCALE GENOMIC DNA]</scope>
    <source>
        <strain evidence="27">SS15</strain>
    </source>
</reference>
<evidence type="ECO:0000256" key="24">
    <source>
        <dbReference type="SAM" id="SignalP"/>
    </source>
</evidence>
<dbReference type="Proteomes" id="UP000618051">
    <property type="component" value="Unassembled WGS sequence"/>
</dbReference>
<evidence type="ECO:0000256" key="6">
    <source>
        <dbReference type="ARBA" id="ARBA00022729"/>
    </source>
</evidence>
<dbReference type="GO" id="GO:0005886">
    <property type="term" value="C:plasma membrane"/>
    <property type="evidence" value="ECO:0007669"/>
    <property type="project" value="TreeGrafter"/>
</dbReference>
<keyword evidence="15" id="KW-0325">Glycoprotein</keyword>
<feature type="chain" id="PRO_5032665783" description="receptor protein-tyrosine kinase" evidence="24">
    <location>
        <begin position="25"/>
        <end position="1030"/>
    </location>
</feature>
<protein>
    <recommendedName>
        <fullName evidence="2">receptor protein-tyrosine kinase</fullName>
        <ecNumber evidence="2">2.7.10.1</ecNumber>
    </recommendedName>
</protein>
<dbReference type="InterPro" id="IPR013783">
    <property type="entry name" value="Ig-like_fold"/>
</dbReference>
<evidence type="ECO:0000256" key="15">
    <source>
        <dbReference type="ARBA" id="ARBA00023180"/>
    </source>
</evidence>
<dbReference type="GO" id="GO:0019221">
    <property type="term" value="P:cytokine-mediated signaling pathway"/>
    <property type="evidence" value="ECO:0007669"/>
    <property type="project" value="TreeGrafter"/>
</dbReference>
<evidence type="ECO:0000256" key="10">
    <source>
        <dbReference type="ARBA" id="ARBA00022989"/>
    </source>
</evidence>
<evidence type="ECO:0000256" key="19">
    <source>
        <dbReference type="PIRSR" id="PIRSR000615-2"/>
    </source>
</evidence>
<dbReference type="Gene3D" id="3.30.200.20">
    <property type="entry name" value="Phosphorylase Kinase, domain 1"/>
    <property type="match status" value="1"/>
</dbReference>
<evidence type="ECO:0000256" key="23">
    <source>
        <dbReference type="SAM" id="Phobius"/>
    </source>
</evidence>
<evidence type="ECO:0000256" key="9">
    <source>
        <dbReference type="ARBA" id="ARBA00022840"/>
    </source>
</evidence>
<dbReference type="FunFam" id="1.10.510.10:FF:000426">
    <property type="entry name" value="Receptor-type tyrosine-protein kinase FLT3"/>
    <property type="match status" value="1"/>
</dbReference>
<dbReference type="AlphaFoldDB" id="A0A835NVA0"/>
<dbReference type="PANTHER" id="PTHR24416">
    <property type="entry name" value="TYROSINE-PROTEIN KINASE RECEPTOR"/>
    <property type="match status" value="1"/>
</dbReference>
<evidence type="ECO:0000313" key="26">
    <source>
        <dbReference type="EMBL" id="KAG0122029.1"/>
    </source>
</evidence>
<name>A0A835NVA0_9PASS</name>
<evidence type="ECO:0000256" key="16">
    <source>
        <dbReference type="ARBA" id="ARBA00023319"/>
    </source>
</evidence>
<keyword evidence="10 23" id="KW-1133">Transmembrane helix</keyword>
<evidence type="ECO:0000256" key="18">
    <source>
        <dbReference type="PIRSR" id="PIRSR000615-1"/>
    </source>
</evidence>
<feature type="active site" description="Proton acceptor" evidence="18">
    <location>
        <position position="822"/>
    </location>
</feature>
<keyword evidence="16" id="KW-0393">Immunoglobulin domain</keyword>
<dbReference type="SUPFAM" id="SSF48726">
    <property type="entry name" value="Immunoglobulin"/>
    <property type="match status" value="1"/>
</dbReference>
<evidence type="ECO:0000256" key="22">
    <source>
        <dbReference type="PROSITE-ProRule" id="PRU10141"/>
    </source>
</evidence>
<dbReference type="InterPro" id="IPR008266">
    <property type="entry name" value="Tyr_kinase_AS"/>
</dbReference>
<keyword evidence="3" id="KW-0597">Phosphoprotein</keyword>
<sequence length="1030" mass="117681">MQIQAFLVSTITCISPIFVMTAVAFTSTMTQNTSEIMCGFISQKDEEGSGAPGTSVSPKVSAVLEDLGCYLNSQGTENIYQTIKNVEVNLFEDIELRITMSISNIISCFWFFKKSKACKLSFDSENRYIISLAFSQIREGQAGKYTLLVTSETGNYTVVVPILIRKKPAKPYFRKREKSDSIKCISESYPQASVEWIFCKTPEKSCPYKRHEETGEIDGTQMVQLELFQTYIWCCAVNVLGRECTSLFTIDLNERQAAPLPELLLKVGEPLLIRCRAVHHNYKFRIQLSFENREVEQGRYFEGLEYQANFSAIRIQHVFASAAARNDSGHYTCSSTAHLNQTALITVLEKGFINITDSKEDFEIGEEEFCFEVNFTAYPPVRCMWLFSKKTFPCIQSYSVDGRSISSKFCNHQHQSGIYVFYAENDDTAVTKKFTLYVRSYPASSWVWRSCLELNSSNCTEEITEGIQNFLPERRSLGSWISSSTLYVKETATTFSVECCANNSAGSACEKSFINLSGAVSSPLDNTAFYVSIGFFLLLLTFVFTFIFLKYKKTDFIVCFFLPKQFKYESQWRMIQMIGPSDNEYIYIDFREFEYDIKWEFPRENLEFGQVLGCGAFGKVVNATAYGINNAGDSVQVAVKMLKEKPDDSEKDALMSELKMMTHIGNHENIVNLLGACTLSGPIYLIFEYCCYGDLLNYLRSKREKFHWTLTDIFKQQNFSFYHNIHQDQNSRMGTHLKYSGNVTLCREDEFETMQGSQNINVTPGSNGIVLFSEEDKIKNASTQVDEEEDFNVLTFEDLLCFSYQVAKGMEFLESKSCIHRDLAARNILVTHGKVVKICDFGLARDVMNDSNYIVRGNARLPVKWMAPESLFERTYTMKSDVWSYGILLWEIFSLGVNPYPGIQVDTNFYKLIQSGFKMDQPYYATKDVYSMMQSCWALDSRKRPTFSYLVSSLASQLAEAEGAVYHNMKENFATHRSSIKTKPHVSRDEESLLSPVVLQHEDPQGNAYVSLIRMQTPNLCFQKHLVRRK</sequence>
<organism evidence="26">
    <name type="scientific">Lamprotornis superbus</name>
    <dbReference type="NCBI Taxonomy" id="245042"/>
    <lineage>
        <taxon>Eukaryota</taxon>
        <taxon>Metazoa</taxon>
        <taxon>Chordata</taxon>
        <taxon>Craniata</taxon>
        <taxon>Vertebrata</taxon>
        <taxon>Euteleostomi</taxon>
        <taxon>Archelosauria</taxon>
        <taxon>Archosauria</taxon>
        <taxon>Dinosauria</taxon>
        <taxon>Saurischia</taxon>
        <taxon>Theropoda</taxon>
        <taxon>Coelurosauria</taxon>
        <taxon>Aves</taxon>
        <taxon>Neognathae</taxon>
        <taxon>Neoaves</taxon>
        <taxon>Telluraves</taxon>
        <taxon>Australaves</taxon>
        <taxon>Passeriformes</taxon>
        <taxon>Sturnidae</taxon>
        <taxon>Lamprotornis</taxon>
    </lineage>
</organism>
<dbReference type="GO" id="GO:0046872">
    <property type="term" value="F:metal ion binding"/>
    <property type="evidence" value="ECO:0007669"/>
    <property type="project" value="UniProtKB-KW"/>
</dbReference>
<evidence type="ECO:0000256" key="2">
    <source>
        <dbReference type="ARBA" id="ARBA00011902"/>
    </source>
</evidence>
<dbReference type="PROSITE" id="PS50011">
    <property type="entry name" value="PROTEIN_KINASE_DOM"/>
    <property type="match status" value="1"/>
</dbReference>
<evidence type="ECO:0000256" key="7">
    <source>
        <dbReference type="ARBA" id="ARBA00022741"/>
    </source>
</evidence>
<dbReference type="Gene3D" id="2.60.40.10">
    <property type="entry name" value="Immunoglobulins"/>
    <property type="match status" value="2"/>
</dbReference>
<dbReference type="GO" id="GO:0030183">
    <property type="term" value="P:B cell differentiation"/>
    <property type="evidence" value="ECO:0007669"/>
    <property type="project" value="TreeGrafter"/>
</dbReference>
<evidence type="ECO:0000256" key="1">
    <source>
        <dbReference type="ARBA" id="ARBA00004479"/>
    </source>
</evidence>
<dbReference type="Pfam" id="PF07714">
    <property type="entry name" value="PK_Tyr_Ser-Thr"/>
    <property type="match status" value="1"/>
</dbReference>
<feature type="domain" description="Protein kinase" evidence="25">
    <location>
        <begin position="606"/>
        <end position="958"/>
    </location>
</feature>
<evidence type="ECO:0000256" key="5">
    <source>
        <dbReference type="ARBA" id="ARBA00022692"/>
    </source>
</evidence>
<evidence type="ECO:0000313" key="27">
    <source>
        <dbReference type="EMBL" id="KAI1241954.1"/>
    </source>
</evidence>
<dbReference type="InterPro" id="IPR001824">
    <property type="entry name" value="Tyr_kinase_rcpt_3_CS"/>
</dbReference>
<dbReference type="SUPFAM" id="SSF56112">
    <property type="entry name" value="Protein kinase-like (PK-like)"/>
    <property type="match status" value="1"/>
</dbReference>
<gene>
    <name evidence="27" type="ORF">IHE44_0005464</name>
    <name evidence="26" type="ORF">IHE44_009719</name>
</gene>
<keyword evidence="4" id="KW-0808">Transferase</keyword>
<comment type="caution">
    <text evidence="26">The sequence shown here is derived from an EMBL/GenBank/DDBJ whole genome shotgun (WGS) entry which is preliminary data.</text>
</comment>
<dbReference type="FunFam" id="2.60.40.10:FF:000661">
    <property type="entry name" value="receptor-type tyrosine-protein kinase FLT3"/>
    <property type="match status" value="1"/>
</dbReference>
<evidence type="ECO:0000313" key="28">
    <source>
        <dbReference type="Proteomes" id="UP000618051"/>
    </source>
</evidence>
<dbReference type="SMART" id="SM00219">
    <property type="entry name" value="TyrKc"/>
    <property type="match status" value="1"/>
</dbReference>
<feature type="binding site" evidence="19">
    <location>
        <begin position="613"/>
        <end position="620"/>
    </location>
    <ligand>
        <name>ATP</name>
        <dbReference type="ChEBI" id="CHEBI:30616"/>
    </ligand>
</feature>
<dbReference type="PANTHER" id="PTHR24416:SF356">
    <property type="entry name" value="RECEPTOR-TYPE TYROSINE-PROTEIN KINASE FLT3"/>
    <property type="match status" value="1"/>
</dbReference>
<evidence type="ECO:0000256" key="21">
    <source>
        <dbReference type="PIRSR" id="PIRSR000615-4"/>
    </source>
</evidence>
<dbReference type="InterPro" id="IPR000719">
    <property type="entry name" value="Prot_kinase_dom"/>
</dbReference>
<keyword evidence="8" id="KW-0418">Kinase</keyword>
<feature type="site" description="Important for interaction with phosphotyrosine-binding proteins" evidence="21">
    <location>
        <position position="966"/>
    </location>
</feature>
<feature type="binding site" evidence="20">
    <location>
        <position position="840"/>
    </location>
    <ligand>
        <name>Mg(2+)</name>
        <dbReference type="ChEBI" id="CHEBI:18420"/>
    </ligand>
</feature>
<dbReference type="Gene3D" id="1.10.510.10">
    <property type="entry name" value="Transferase(Phosphotransferase) domain 1"/>
    <property type="match status" value="1"/>
</dbReference>
<keyword evidence="20" id="KW-0460">Magnesium</keyword>
<evidence type="ECO:0000256" key="17">
    <source>
        <dbReference type="ARBA" id="ARBA00051243"/>
    </source>
</evidence>
<evidence type="ECO:0000256" key="20">
    <source>
        <dbReference type="PIRSR" id="PIRSR000615-3"/>
    </source>
</evidence>
<dbReference type="InterPro" id="IPR020635">
    <property type="entry name" value="Tyr_kinase_cat_dom"/>
</dbReference>
<proteinExistence type="predicted"/>
<feature type="transmembrane region" description="Helical" evidence="23">
    <location>
        <begin position="528"/>
        <end position="549"/>
    </location>
</feature>
<feature type="binding site" evidence="19 22">
    <location>
        <position position="640"/>
    </location>
    <ligand>
        <name>ATP</name>
        <dbReference type="ChEBI" id="CHEBI:30616"/>
    </ligand>
</feature>
<reference evidence="27" key="3">
    <citation type="submission" date="2022-01" db="EMBL/GenBank/DDBJ databases">
        <authorList>
            <person name="Rubenstein D.R."/>
        </authorList>
    </citation>
    <scope>NUCLEOTIDE SEQUENCE</scope>
    <source>
        <strain evidence="27">SS15</strain>
        <tissue evidence="27">Liver</tissue>
    </source>
</reference>
<dbReference type="InterPro" id="IPR011009">
    <property type="entry name" value="Kinase-like_dom_sf"/>
</dbReference>
<feature type="binding site" evidence="20">
    <location>
        <position position="585"/>
    </location>
    <ligand>
        <name>Mg(2+)</name>
        <dbReference type="ChEBI" id="CHEBI:18420"/>
    </ligand>
</feature>
<feature type="binding site" evidence="20">
    <location>
        <position position="827"/>
    </location>
    <ligand>
        <name>Mg(2+)</name>
        <dbReference type="ChEBI" id="CHEBI:18420"/>
    </ligand>
</feature>
<feature type="transmembrane region" description="Helical" evidence="23">
    <location>
        <begin position="669"/>
        <end position="687"/>
    </location>
</feature>
<keyword evidence="9 19" id="KW-0067">ATP-binding</keyword>
<keyword evidence="13" id="KW-1015">Disulfide bond</keyword>